<gene>
    <name evidence="3" type="ORF">DENIS_3371</name>
</gene>
<dbReference type="EMBL" id="BEXT01000001">
    <property type="protein sequence ID" value="GBC62399.1"/>
    <property type="molecule type" value="Genomic_DNA"/>
</dbReference>
<accession>A0A401FZI8</accession>
<protein>
    <recommendedName>
        <fullName evidence="2">Novel STAND NTPase 1 domain-containing protein</fullName>
    </recommendedName>
</protein>
<organism evidence="3 4">
    <name type="scientific">Desulfonema ishimotonii</name>
    <dbReference type="NCBI Taxonomy" id="45657"/>
    <lineage>
        <taxon>Bacteria</taxon>
        <taxon>Pseudomonadati</taxon>
        <taxon>Thermodesulfobacteriota</taxon>
        <taxon>Desulfobacteria</taxon>
        <taxon>Desulfobacterales</taxon>
        <taxon>Desulfococcaceae</taxon>
        <taxon>Desulfonema</taxon>
    </lineage>
</organism>
<reference evidence="4" key="1">
    <citation type="submission" date="2017-11" db="EMBL/GenBank/DDBJ databases">
        <authorList>
            <person name="Watanabe M."/>
            <person name="Kojima H."/>
        </authorList>
    </citation>
    <scope>NUCLEOTIDE SEQUENCE [LARGE SCALE GENOMIC DNA]</scope>
    <source>
        <strain evidence="4">Tokyo 01</strain>
    </source>
</reference>
<reference evidence="4" key="2">
    <citation type="submission" date="2019-01" db="EMBL/GenBank/DDBJ databases">
        <title>Genome sequence of Desulfonema ishimotonii strain Tokyo 01.</title>
        <authorList>
            <person name="Fukui M."/>
        </authorList>
    </citation>
    <scope>NUCLEOTIDE SEQUENCE [LARGE SCALE GENOMIC DNA]</scope>
    <source>
        <strain evidence="4">Tokyo 01</strain>
    </source>
</reference>
<dbReference type="Gene3D" id="3.40.50.300">
    <property type="entry name" value="P-loop containing nucleotide triphosphate hydrolases"/>
    <property type="match status" value="1"/>
</dbReference>
<dbReference type="RefSeq" id="WP_369692173.1">
    <property type="nucleotide sequence ID" value="NZ_BEXT01000001.1"/>
</dbReference>
<evidence type="ECO:0000256" key="1">
    <source>
        <dbReference type="SAM" id="Phobius"/>
    </source>
</evidence>
<keyword evidence="1" id="KW-0812">Transmembrane</keyword>
<sequence>MSENRSIKIGESADGSIVVTGDSNTVTIYQSQREIREEALPDEKADIGPNPYLGLGAFHEKDTNRFFGRERLMAKLWEKFRDLNESGKMRLLPILGPSGSGKSSLARAGLIPELARNPLPGYNKARVAVLTPGTQPLQALAGILARIVTGDSVPVAKTREFAEELKISSDTCTFDGLSRISALFPDIQASPLIILIDQFEEIYTYEVKKEKDNLKEYEEYIKNREAFIATLLHAASDKSGYVSVILTLRSDFLGETQAHPLLNQTIAAEGEIVPAMSEDELRAAIARPAENAGHPLDKAVVDMLVEQSRDRDGALPLLQFALTRIWENLPDREPAETLDEIGGVGGALAEEAQRLYDSLNKEEKAIARRAFLSMVTPGEGTKDTRRRAAIENMVTNGEDIAQVKRVLERFSYKSARLITLSGEEGTQAAEVTHEALLEHWREFREWLDENREDIRFHRRVEAATVRWNGQGRPDGSLWQSPDLDLLKEFHERAATEMAVIQTEFFKSCVNREKRSRKIKQFISVLLILLSIITVTSALKATNSNRLAQKALSDVKNERKRAQSFLVKNYWLNAARSIEEKNIVKGLHFFSKSGKGELEKTGIERCISKIHLRVNAILLKYTKSNKKKFDNKKPDILFRLWFFMAHLLRLLANYLKFFYHKR</sequence>
<feature type="domain" description="Novel STAND NTPase 1" evidence="2">
    <location>
        <begin position="51"/>
        <end position="474"/>
    </location>
</feature>
<evidence type="ECO:0000259" key="2">
    <source>
        <dbReference type="Pfam" id="PF20703"/>
    </source>
</evidence>
<dbReference type="SUPFAM" id="SSF52540">
    <property type="entry name" value="P-loop containing nucleoside triphosphate hydrolases"/>
    <property type="match status" value="1"/>
</dbReference>
<dbReference type="Pfam" id="PF20703">
    <property type="entry name" value="nSTAND1"/>
    <property type="match status" value="1"/>
</dbReference>
<dbReference type="Proteomes" id="UP000288096">
    <property type="component" value="Unassembled WGS sequence"/>
</dbReference>
<dbReference type="AlphaFoldDB" id="A0A401FZI8"/>
<feature type="transmembrane region" description="Helical" evidence="1">
    <location>
        <begin position="635"/>
        <end position="654"/>
    </location>
</feature>
<evidence type="ECO:0000313" key="3">
    <source>
        <dbReference type="EMBL" id="GBC62399.1"/>
    </source>
</evidence>
<evidence type="ECO:0000313" key="4">
    <source>
        <dbReference type="Proteomes" id="UP000288096"/>
    </source>
</evidence>
<keyword evidence="1" id="KW-0472">Membrane</keyword>
<comment type="caution">
    <text evidence="3">The sequence shown here is derived from an EMBL/GenBank/DDBJ whole genome shotgun (WGS) entry which is preliminary data.</text>
</comment>
<name>A0A401FZI8_9BACT</name>
<feature type="transmembrane region" description="Helical" evidence="1">
    <location>
        <begin position="521"/>
        <end position="540"/>
    </location>
</feature>
<dbReference type="InterPro" id="IPR049052">
    <property type="entry name" value="nSTAND1"/>
</dbReference>
<keyword evidence="4" id="KW-1185">Reference proteome</keyword>
<keyword evidence="1" id="KW-1133">Transmembrane helix</keyword>
<proteinExistence type="predicted"/>
<dbReference type="InterPro" id="IPR027417">
    <property type="entry name" value="P-loop_NTPase"/>
</dbReference>